<comment type="function">
    <text evidence="7">Plays a role in the regulation of phosphate uptake.</text>
</comment>
<dbReference type="Gene3D" id="1.20.58.220">
    <property type="entry name" value="Phosphate transport system protein phou homolog 2, domain 2"/>
    <property type="match status" value="1"/>
</dbReference>
<evidence type="ECO:0000259" key="9">
    <source>
        <dbReference type="Pfam" id="PF01895"/>
    </source>
</evidence>
<evidence type="ECO:0000256" key="2">
    <source>
        <dbReference type="ARBA" id="ARBA00008107"/>
    </source>
</evidence>
<evidence type="ECO:0000256" key="3">
    <source>
        <dbReference type="ARBA" id="ARBA00011738"/>
    </source>
</evidence>
<protein>
    <recommendedName>
        <fullName evidence="7">Phosphate-specific transport system accessory protein PhoU</fullName>
    </recommendedName>
</protein>
<dbReference type="SUPFAM" id="SSF109755">
    <property type="entry name" value="PhoU-like"/>
    <property type="match status" value="1"/>
</dbReference>
<evidence type="ECO:0000313" key="10">
    <source>
        <dbReference type="EMBL" id="OIQ61140.1"/>
    </source>
</evidence>
<evidence type="ECO:0000256" key="6">
    <source>
        <dbReference type="ARBA" id="ARBA00022592"/>
    </source>
</evidence>
<dbReference type="InterPro" id="IPR026022">
    <property type="entry name" value="PhoU_dom"/>
</dbReference>
<comment type="subcellular location">
    <subcellularLocation>
        <location evidence="1 7">Cytoplasm</location>
    </subcellularLocation>
</comment>
<organism evidence="10 11">
    <name type="scientific">Neomoorella thermoacetica</name>
    <name type="common">Clostridium thermoaceticum</name>
    <dbReference type="NCBI Taxonomy" id="1525"/>
    <lineage>
        <taxon>Bacteria</taxon>
        <taxon>Bacillati</taxon>
        <taxon>Bacillota</taxon>
        <taxon>Clostridia</taxon>
        <taxon>Neomoorellales</taxon>
        <taxon>Neomoorellaceae</taxon>
        <taxon>Neomoorella</taxon>
    </lineage>
</organism>
<evidence type="ECO:0000256" key="5">
    <source>
        <dbReference type="ARBA" id="ARBA00022490"/>
    </source>
</evidence>
<feature type="domain" description="PhoU" evidence="9">
    <location>
        <begin position="123"/>
        <end position="208"/>
    </location>
</feature>
<dbReference type="Proteomes" id="UP000182811">
    <property type="component" value="Unassembled WGS sequence"/>
</dbReference>
<comment type="subunit">
    <text evidence="3 7">Homodimer.</text>
</comment>
<sequence length="255" mass="28736">MGRFINAYDRALLDLQKNLLHMGDYVAGQLDQALAALKTQDVKMARQVIAGDDAIDDLDHNIEMSALDLFSLQQPSGEDLRTLATVMRVSRELERISDYAVNIAEAAERLAELGPYFKPLVDIPRMSDLARAMLRRSLQALVDRNLDLAREVVEADDAVDRLFEALYDELVGYMKKGPEYVDQASYLALVARYLERIADHAVNVAEMVVYRETGQRRAFKHRQGPQKIASRHGEETPHPCSYARATDRGQAKPGY</sequence>
<dbReference type="InterPro" id="IPR028366">
    <property type="entry name" value="PhoU"/>
</dbReference>
<dbReference type="InterPro" id="IPR038078">
    <property type="entry name" value="PhoU-like_sf"/>
</dbReference>
<proteinExistence type="inferred from homology"/>
<dbReference type="Pfam" id="PF01895">
    <property type="entry name" value="PhoU"/>
    <property type="match status" value="2"/>
</dbReference>
<evidence type="ECO:0000256" key="1">
    <source>
        <dbReference type="ARBA" id="ARBA00004496"/>
    </source>
</evidence>
<keyword evidence="4 7" id="KW-0813">Transport</keyword>
<gene>
    <name evidence="10" type="ORF">MOTE_02090</name>
</gene>
<dbReference type="PIRSF" id="PIRSF003107">
    <property type="entry name" value="PhoU"/>
    <property type="match status" value="1"/>
</dbReference>
<dbReference type="FunFam" id="1.20.58.220:FF:000004">
    <property type="entry name" value="Phosphate-specific transport system accessory protein PhoU"/>
    <property type="match status" value="1"/>
</dbReference>
<dbReference type="AlphaFoldDB" id="A0A1J5P0V9"/>
<feature type="compositionally biased region" description="Basic and acidic residues" evidence="8">
    <location>
        <begin position="245"/>
        <end position="255"/>
    </location>
</feature>
<feature type="domain" description="PhoU" evidence="9">
    <location>
        <begin position="19"/>
        <end position="106"/>
    </location>
</feature>
<evidence type="ECO:0000256" key="8">
    <source>
        <dbReference type="SAM" id="MobiDB-lite"/>
    </source>
</evidence>
<feature type="region of interest" description="Disordered" evidence="8">
    <location>
        <begin position="216"/>
        <end position="255"/>
    </location>
</feature>
<dbReference type="GO" id="GO:0045936">
    <property type="term" value="P:negative regulation of phosphate metabolic process"/>
    <property type="evidence" value="ECO:0007669"/>
    <property type="project" value="InterPro"/>
</dbReference>
<evidence type="ECO:0000313" key="11">
    <source>
        <dbReference type="Proteomes" id="UP000182811"/>
    </source>
</evidence>
<evidence type="ECO:0000256" key="4">
    <source>
        <dbReference type="ARBA" id="ARBA00022448"/>
    </source>
</evidence>
<dbReference type="GO" id="GO:0006817">
    <property type="term" value="P:phosphate ion transport"/>
    <property type="evidence" value="ECO:0007669"/>
    <property type="project" value="UniProtKB-KW"/>
</dbReference>
<comment type="similarity">
    <text evidence="2 7">Belongs to the PhoU family.</text>
</comment>
<keyword evidence="5 7" id="KW-0963">Cytoplasm</keyword>
<dbReference type="NCBIfam" id="TIGR02135">
    <property type="entry name" value="phoU_full"/>
    <property type="match status" value="1"/>
</dbReference>
<keyword evidence="6 7" id="KW-0592">Phosphate transport</keyword>
<dbReference type="PANTHER" id="PTHR42930:SF3">
    <property type="entry name" value="PHOSPHATE-SPECIFIC TRANSPORT SYSTEM ACCESSORY PROTEIN PHOU"/>
    <property type="match status" value="1"/>
</dbReference>
<reference evidence="10 11" key="1">
    <citation type="submission" date="2016-08" db="EMBL/GenBank/DDBJ databases">
        <title>Genome-based comparison of Moorella thermoacetic strains.</title>
        <authorList>
            <person name="Poehlein A."/>
            <person name="Bengelsdorf F.R."/>
            <person name="Esser C."/>
            <person name="Duerre P."/>
            <person name="Daniel R."/>
        </authorList>
    </citation>
    <scope>NUCLEOTIDE SEQUENCE [LARGE SCALE GENOMIC DNA]</scope>
    <source>
        <strain evidence="10 11">DSM 21394</strain>
    </source>
</reference>
<evidence type="ECO:0000256" key="7">
    <source>
        <dbReference type="PIRNR" id="PIRNR003107"/>
    </source>
</evidence>
<dbReference type="EMBL" id="MDDC01000002">
    <property type="protein sequence ID" value="OIQ61140.1"/>
    <property type="molecule type" value="Genomic_DNA"/>
</dbReference>
<dbReference type="GO" id="GO:0005737">
    <property type="term" value="C:cytoplasm"/>
    <property type="evidence" value="ECO:0007669"/>
    <property type="project" value="UniProtKB-SubCell"/>
</dbReference>
<accession>A0A1J5P0V9</accession>
<dbReference type="PANTHER" id="PTHR42930">
    <property type="entry name" value="PHOSPHATE-SPECIFIC TRANSPORT SYSTEM ACCESSORY PROTEIN PHOU"/>
    <property type="match status" value="1"/>
</dbReference>
<name>A0A1J5P0V9_NEOTH</name>
<comment type="caution">
    <text evidence="10">The sequence shown here is derived from an EMBL/GenBank/DDBJ whole genome shotgun (WGS) entry which is preliminary data.</text>
</comment>
<dbReference type="GO" id="GO:0030643">
    <property type="term" value="P:intracellular phosphate ion homeostasis"/>
    <property type="evidence" value="ECO:0007669"/>
    <property type="project" value="InterPro"/>
</dbReference>